<dbReference type="EMBL" id="GEGO01003712">
    <property type="protein sequence ID" value="JAR91692.1"/>
    <property type="molecule type" value="Transcribed_RNA"/>
</dbReference>
<proteinExistence type="predicted"/>
<sequence length="103" mass="11801">MRLLSNKADVLLTVASLYLYELAFSASSKIDKMLVTSLYRARPQLIFLNLAKNEQSWILQQVHPSPLTVCCARKGFTYFNLYVYGHQGKALKKRKLDFLVSIT</sequence>
<accession>A0A147BMI7</accession>
<name>A0A147BMI7_IXORI</name>
<dbReference type="AlphaFoldDB" id="A0A147BMI7"/>
<protein>
    <submittedName>
        <fullName evidence="1">Putative secreted protein</fullName>
    </submittedName>
</protein>
<organism evidence="1">
    <name type="scientific">Ixodes ricinus</name>
    <name type="common">Common tick</name>
    <name type="synonym">Acarus ricinus</name>
    <dbReference type="NCBI Taxonomy" id="34613"/>
    <lineage>
        <taxon>Eukaryota</taxon>
        <taxon>Metazoa</taxon>
        <taxon>Ecdysozoa</taxon>
        <taxon>Arthropoda</taxon>
        <taxon>Chelicerata</taxon>
        <taxon>Arachnida</taxon>
        <taxon>Acari</taxon>
        <taxon>Parasitiformes</taxon>
        <taxon>Ixodida</taxon>
        <taxon>Ixodoidea</taxon>
        <taxon>Ixodidae</taxon>
        <taxon>Ixodinae</taxon>
        <taxon>Ixodes</taxon>
    </lineage>
</organism>
<evidence type="ECO:0000313" key="1">
    <source>
        <dbReference type="EMBL" id="JAR91692.1"/>
    </source>
</evidence>
<reference evidence="1" key="1">
    <citation type="journal article" date="2018" name="PLoS Negl. Trop. Dis.">
        <title>Sialome diversity of ticks revealed by RNAseq of single tick salivary glands.</title>
        <authorList>
            <person name="Perner J."/>
            <person name="Kropackova S."/>
            <person name="Kopacek P."/>
            <person name="Ribeiro J.M."/>
        </authorList>
    </citation>
    <scope>NUCLEOTIDE SEQUENCE</scope>
    <source>
        <strain evidence="1">Siblings of single egg batch collected in Ceske Budejovice</strain>
        <tissue evidence="1">Salivary glands</tissue>
    </source>
</reference>